<dbReference type="CDD" id="cd06259">
    <property type="entry name" value="YdcF-like"/>
    <property type="match status" value="1"/>
</dbReference>
<dbReference type="InterPro" id="IPR003848">
    <property type="entry name" value="DUF218"/>
</dbReference>
<dbReference type="GO" id="GO:0005886">
    <property type="term" value="C:plasma membrane"/>
    <property type="evidence" value="ECO:0007669"/>
    <property type="project" value="TreeGrafter"/>
</dbReference>
<organism evidence="3 4">
    <name type="scientific">Persicirhabdus sediminis</name>
    <dbReference type="NCBI Taxonomy" id="454144"/>
    <lineage>
        <taxon>Bacteria</taxon>
        <taxon>Pseudomonadati</taxon>
        <taxon>Verrucomicrobiota</taxon>
        <taxon>Verrucomicrobiia</taxon>
        <taxon>Verrucomicrobiales</taxon>
        <taxon>Verrucomicrobiaceae</taxon>
        <taxon>Persicirhabdus</taxon>
    </lineage>
</organism>
<keyword evidence="1" id="KW-0732">Signal</keyword>
<evidence type="ECO:0000313" key="3">
    <source>
        <dbReference type="EMBL" id="MBK1791338.1"/>
    </source>
</evidence>
<gene>
    <name evidence="3" type="ORF">JIN82_09265</name>
</gene>
<dbReference type="Gene3D" id="3.40.50.620">
    <property type="entry name" value="HUPs"/>
    <property type="match status" value="1"/>
</dbReference>
<keyword evidence="4" id="KW-1185">Reference proteome</keyword>
<accession>A0A8J7MFE4</accession>
<evidence type="ECO:0000259" key="2">
    <source>
        <dbReference type="Pfam" id="PF02698"/>
    </source>
</evidence>
<dbReference type="PANTHER" id="PTHR30336">
    <property type="entry name" value="INNER MEMBRANE PROTEIN, PROBABLE PERMEASE"/>
    <property type="match status" value="1"/>
</dbReference>
<dbReference type="Pfam" id="PF02698">
    <property type="entry name" value="DUF218"/>
    <property type="match status" value="1"/>
</dbReference>
<evidence type="ECO:0000256" key="1">
    <source>
        <dbReference type="SAM" id="SignalP"/>
    </source>
</evidence>
<proteinExistence type="predicted"/>
<dbReference type="InterPro" id="IPR014729">
    <property type="entry name" value="Rossmann-like_a/b/a_fold"/>
</dbReference>
<dbReference type="InterPro" id="IPR051599">
    <property type="entry name" value="Cell_Envelope_Assoc"/>
</dbReference>
<feature type="domain" description="DUF218" evidence="2">
    <location>
        <begin position="40"/>
        <end position="183"/>
    </location>
</feature>
<dbReference type="RefSeq" id="WP_200311347.1">
    <property type="nucleotide sequence ID" value="NZ_JAENIM010000039.1"/>
</dbReference>
<dbReference type="PANTHER" id="PTHR30336:SF20">
    <property type="entry name" value="DUF218 DOMAIN-CONTAINING PROTEIN"/>
    <property type="match status" value="1"/>
</dbReference>
<comment type="caution">
    <text evidence="3">The sequence shown here is derived from an EMBL/GenBank/DDBJ whole genome shotgun (WGS) entry which is preliminary data.</text>
</comment>
<feature type="signal peptide" evidence="1">
    <location>
        <begin position="1"/>
        <end position="18"/>
    </location>
</feature>
<dbReference type="Proteomes" id="UP000624703">
    <property type="component" value="Unassembled WGS sequence"/>
</dbReference>
<sequence length="196" mass="21956">MKRLVKRLILLCLVSAIAYCGWQAWHIDAFGHTDDGTSADCAIVLGSAAWHNKPSPVFIARLDHAIGLYRDKRVKKLILTGGRGTNAPFAESEVARDYCLKAGIPAGDILIETKSRTTQQNLEQAKTLMEKNALRDALIVSDPWHLKRACLMASDLNIPNSQSATTSSRYQSAETKGDFIFREFYLLHHYYLTRAF</sequence>
<protein>
    <submittedName>
        <fullName evidence="3">YdcF family protein</fullName>
    </submittedName>
</protein>
<dbReference type="EMBL" id="JAENIM010000039">
    <property type="protein sequence ID" value="MBK1791338.1"/>
    <property type="molecule type" value="Genomic_DNA"/>
</dbReference>
<name>A0A8J7MFE4_9BACT</name>
<feature type="chain" id="PRO_5035193459" evidence="1">
    <location>
        <begin position="19"/>
        <end position="196"/>
    </location>
</feature>
<evidence type="ECO:0000313" key="4">
    <source>
        <dbReference type="Proteomes" id="UP000624703"/>
    </source>
</evidence>
<reference evidence="3" key="1">
    <citation type="submission" date="2021-01" db="EMBL/GenBank/DDBJ databases">
        <title>Modified the classification status of verrucomicrobia.</title>
        <authorList>
            <person name="Feng X."/>
        </authorList>
    </citation>
    <scope>NUCLEOTIDE SEQUENCE</scope>
    <source>
        <strain evidence="3">_KCTC 22039</strain>
    </source>
</reference>
<dbReference type="AlphaFoldDB" id="A0A8J7MFE4"/>